<dbReference type="AlphaFoldDB" id="A0A8B7BSU3"/>
<evidence type="ECO:0000313" key="2">
    <source>
        <dbReference type="Proteomes" id="UP000228380"/>
    </source>
</evidence>
<dbReference type="GO" id="GO:0000460">
    <property type="term" value="P:maturation of 5.8S rRNA"/>
    <property type="evidence" value="ECO:0007669"/>
    <property type="project" value="TreeGrafter"/>
</dbReference>
<dbReference type="KEGG" id="pda:103703512"/>
<accession>A0A8B7BSU3</accession>
<name>A0A8B7BSU3_PHODC</name>
<proteinExistence type="predicted"/>
<feature type="compositionally biased region" description="Basic residues" evidence="1">
    <location>
        <begin position="162"/>
        <end position="173"/>
    </location>
</feature>
<dbReference type="OrthoDB" id="2019850at2759"/>
<feature type="compositionally biased region" description="Polar residues" evidence="1">
    <location>
        <begin position="85"/>
        <end position="100"/>
    </location>
</feature>
<gene>
    <name evidence="3" type="primary">LOC103703512</name>
</gene>
<organism evidence="2 3">
    <name type="scientific">Phoenix dactylifera</name>
    <name type="common">Date palm</name>
    <dbReference type="NCBI Taxonomy" id="42345"/>
    <lineage>
        <taxon>Eukaryota</taxon>
        <taxon>Viridiplantae</taxon>
        <taxon>Streptophyta</taxon>
        <taxon>Embryophyta</taxon>
        <taxon>Tracheophyta</taxon>
        <taxon>Spermatophyta</taxon>
        <taxon>Magnoliopsida</taxon>
        <taxon>Liliopsida</taxon>
        <taxon>Arecaceae</taxon>
        <taxon>Coryphoideae</taxon>
        <taxon>Phoeniceae</taxon>
        <taxon>Phoenix</taxon>
    </lineage>
</organism>
<evidence type="ECO:0000256" key="1">
    <source>
        <dbReference type="SAM" id="MobiDB-lite"/>
    </source>
</evidence>
<sequence>MAKRELSSTLKNLKFMQRAAPREAKPKEEESAKPDGSFGASAAPTRRCIVIMEGNPHPGALKGRMSFQSFNASIEKLNEEAANIHQMQTGSSSNNHQNGGIYNGVDGISAVRSGDSTTASQENISDVDLKRKKPELEMETPSPHKMLKSVSGDGDGQSSSHINRKGSFKQHKREKLDWNVLRPPKSTNKG</sequence>
<dbReference type="PANTHER" id="PTHR13582">
    <property type="entry name" value="M-PHASE PHOSPHOPROTEIN 6"/>
    <property type="match status" value="1"/>
</dbReference>
<dbReference type="InterPro" id="IPR019324">
    <property type="entry name" value="MPP6"/>
</dbReference>
<keyword evidence="2" id="KW-1185">Reference proteome</keyword>
<feature type="region of interest" description="Disordered" evidence="1">
    <location>
        <begin position="81"/>
        <end position="190"/>
    </location>
</feature>
<dbReference type="GeneID" id="103703512"/>
<feature type="region of interest" description="Disordered" evidence="1">
    <location>
        <begin position="1"/>
        <end position="44"/>
    </location>
</feature>
<feature type="compositionally biased region" description="Basic and acidic residues" evidence="1">
    <location>
        <begin position="20"/>
        <end position="33"/>
    </location>
</feature>
<reference evidence="3" key="2">
    <citation type="submission" date="2025-08" db="UniProtKB">
        <authorList>
            <consortium name="RefSeq"/>
        </authorList>
    </citation>
    <scope>IDENTIFICATION</scope>
    <source>
        <tissue evidence="3">Young leaves</tissue>
    </source>
</reference>
<protein>
    <submittedName>
        <fullName evidence="3">Uncharacterized protein LOC103703512 isoform X1</fullName>
    </submittedName>
</protein>
<feature type="compositionally biased region" description="Low complexity" evidence="1">
    <location>
        <begin position="149"/>
        <end position="160"/>
    </location>
</feature>
<reference evidence="2" key="1">
    <citation type="journal article" date="2019" name="Nat. Commun.">
        <title>Genome-wide association mapping of date palm fruit traits.</title>
        <authorList>
            <person name="Hazzouri K.M."/>
            <person name="Gros-Balthazard M."/>
            <person name="Flowers J.M."/>
            <person name="Copetti D."/>
            <person name="Lemansour A."/>
            <person name="Lebrun M."/>
            <person name="Masmoudi K."/>
            <person name="Ferrand S."/>
            <person name="Dhar M.I."/>
            <person name="Fresquez Z.A."/>
            <person name="Rosas U."/>
            <person name="Zhang J."/>
            <person name="Talag J."/>
            <person name="Lee S."/>
            <person name="Kudrna D."/>
            <person name="Powell R.F."/>
            <person name="Leitch I.J."/>
            <person name="Krueger R.R."/>
            <person name="Wing R.A."/>
            <person name="Amiri K.M.A."/>
            <person name="Purugganan M.D."/>
        </authorList>
    </citation>
    <scope>NUCLEOTIDE SEQUENCE [LARGE SCALE GENOMIC DNA]</scope>
    <source>
        <strain evidence="2">cv. Khalas</strain>
    </source>
</reference>
<dbReference type="RefSeq" id="XP_008784608.2">
    <property type="nucleotide sequence ID" value="XM_008786386.4"/>
</dbReference>
<dbReference type="PANTHER" id="PTHR13582:SF0">
    <property type="entry name" value="M-PHASE PHOSPHOPROTEIN 6"/>
    <property type="match status" value="1"/>
</dbReference>
<dbReference type="Pfam" id="PF10175">
    <property type="entry name" value="MPP6"/>
    <property type="match status" value="1"/>
</dbReference>
<feature type="compositionally biased region" description="Polar residues" evidence="1">
    <location>
        <begin position="114"/>
        <end position="124"/>
    </location>
</feature>
<dbReference type="Proteomes" id="UP000228380">
    <property type="component" value="Chromosome 3"/>
</dbReference>
<evidence type="ECO:0000313" key="3">
    <source>
        <dbReference type="RefSeq" id="XP_008784608.2"/>
    </source>
</evidence>